<protein>
    <submittedName>
        <fullName evidence="2">MarR family transcriptional regulator</fullName>
    </submittedName>
</protein>
<name>A0A4T2C2P6_9MICO</name>
<evidence type="ECO:0000313" key="3">
    <source>
        <dbReference type="Proteomes" id="UP000306192"/>
    </source>
</evidence>
<dbReference type="InterPro" id="IPR039422">
    <property type="entry name" value="MarR/SlyA-like"/>
</dbReference>
<dbReference type="InterPro" id="IPR036390">
    <property type="entry name" value="WH_DNA-bd_sf"/>
</dbReference>
<dbReference type="PANTHER" id="PTHR33164">
    <property type="entry name" value="TRANSCRIPTIONAL REGULATOR, MARR FAMILY"/>
    <property type="match status" value="1"/>
</dbReference>
<dbReference type="PRINTS" id="PR00598">
    <property type="entry name" value="HTHMARR"/>
</dbReference>
<feature type="domain" description="HTH marR-type" evidence="1">
    <location>
        <begin position="16"/>
        <end position="150"/>
    </location>
</feature>
<dbReference type="Pfam" id="PF01047">
    <property type="entry name" value="MarR"/>
    <property type="match status" value="1"/>
</dbReference>
<reference evidence="2 3" key="1">
    <citation type="journal article" date="2019" name="Microorganisms">
        <title>Systematic Affiliation and Genome Analysis of Subtercola vilae DB165(T) with Particular Emphasis on Cold Adaptation of an Isolate from a High-Altitude Cold Volcano Lake.</title>
        <authorList>
            <person name="Villalobos A.S."/>
            <person name="Wiese J."/>
            <person name="Imhoff J.F."/>
            <person name="Dorador C."/>
            <person name="Keller A."/>
            <person name="Hentschel U."/>
        </authorList>
    </citation>
    <scope>NUCLEOTIDE SEQUENCE [LARGE SCALE GENOMIC DNA]</scope>
    <source>
        <strain evidence="2 3">DB165</strain>
    </source>
</reference>
<dbReference type="PANTHER" id="PTHR33164:SF94">
    <property type="entry name" value="TRANSCRIPTIONAL REGULATORY PROTEIN-RELATED"/>
    <property type="match status" value="1"/>
</dbReference>
<dbReference type="SMART" id="SM00347">
    <property type="entry name" value="HTH_MARR"/>
    <property type="match status" value="1"/>
</dbReference>
<sequence>MSVTYHRIGGGQRVGEIALVDATLLASRALLGVVARSMIEALTEVTLPQFRVLVVVSGAGQIRIGDLAARMGAVQSTFSRSVQRMVSAGWLNRTPSPDSRREIVITITAKGQALVDQVTASRRTELARILSALSEEEQVALTVAFDTFTHAAGEIPLHDLLTIGL</sequence>
<dbReference type="Gene3D" id="1.10.10.10">
    <property type="entry name" value="Winged helix-like DNA-binding domain superfamily/Winged helix DNA-binding domain"/>
    <property type="match status" value="1"/>
</dbReference>
<dbReference type="InterPro" id="IPR036388">
    <property type="entry name" value="WH-like_DNA-bd_sf"/>
</dbReference>
<proteinExistence type="predicted"/>
<accession>A0A4T2C2P6</accession>
<comment type="caution">
    <text evidence="2">The sequence shown here is derived from an EMBL/GenBank/DDBJ whole genome shotgun (WGS) entry which is preliminary data.</text>
</comment>
<dbReference type="GO" id="GO:0006950">
    <property type="term" value="P:response to stress"/>
    <property type="evidence" value="ECO:0007669"/>
    <property type="project" value="TreeGrafter"/>
</dbReference>
<dbReference type="SUPFAM" id="SSF46785">
    <property type="entry name" value="Winged helix' DNA-binding domain"/>
    <property type="match status" value="1"/>
</dbReference>
<dbReference type="Proteomes" id="UP000306192">
    <property type="component" value="Unassembled WGS sequence"/>
</dbReference>
<evidence type="ECO:0000259" key="1">
    <source>
        <dbReference type="PROSITE" id="PS50995"/>
    </source>
</evidence>
<evidence type="ECO:0000313" key="2">
    <source>
        <dbReference type="EMBL" id="TIH37401.1"/>
    </source>
</evidence>
<dbReference type="EMBL" id="QYRT01000012">
    <property type="protein sequence ID" value="TIH37401.1"/>
    <property type="molecule type" value="Genomic_DNA"/>
</dbReference>
<gene>
    <name evidence="2" type="ORF">D4765_08320</name>
</gene>
<organism evidence="2 3">
    <name type="scientific">Subtercola vilae</name>
    <dbReference type="NCBI Taxonomy" id="2056433"/>
    <lineage>
        <taxon>Bacteria</taxon>
        <taxon>Bacillati</taxon>
        <taxon>Actinomycetota</taxon>
        <taxon>Actinomycetes</taxon>
        <taxon>Micrococcales</taxon>
        <taxon>Microbacteriaceae</taxon>
        <taxon>Subtercola</taxon>
    </lineage>
</organism>
<dbReference type="PROSITE" id="PS50995">
    <property type="entry name" value="HTH_MARR_2"/>
    <property type="match status" value="1"/>
</dbReference>
<dbReference type="InterPro" id="IPR000835">
    <property type="entry name" value="HTH_MarR-typ"/>
</dbReference>
<keyword evidence="3" id="KW-1185">Reference proteome</keyword>
<dbReference type="AlphaFoldDB" id="A0A4T2C2P6"/>
<dbReference type="GO" id="GO:0003700">
    <property type="term" value="F:DNA-binding transcription factor activity"/>
    <property type="evidence" value="ECO:0007669"/>
    <property type="project" value="InterPro"/>
</dbReference>